<dbReference type="EMBL" id="CP047224">
    <property type="protein sequence ID" value="QHD65018.1"/>
    <property type="molecule type" value="Genomic_DNA"/>
</dbReference>
<evidence type="ECO:0000259" key="7">
    <source>
        <dbReference type="PROSITE" id="PS50249"/>
    </source>
</evidence>
<dbReference type="PROSITE" id="PS01302">
    <property type="entry name" value="UPF0758"/>
    <property type="match status" value="1"/>
</dbReference>
<dbReference type="AlphaFoldDB" id="A0A6P1G9P6"/>
<dbReference type="InterPro" id="IPR020891">
    <property type="entry name" value="UPF0758_CS"/>
</dbReference>
<sequence>MKKLGQKGVEVIPGSLHKGHRLRLRQRIIQSAGGTVSELELLEYLLFATHPRIDVKPLAKSLLKEFGDFKKLFAADHDDLKSVKGVNDAVVALIKTVRESMKAILRKDLTSRTTLKSWKSVVDYLRLSIGNNPVETIRVLFLNKKYTLIREYVQELGATDHTPLCMREIIKKCLTCGASAIVIAHNHPSGNPLPSQEDLLITGKLKKICQKVDVQLVDHFIVTPHDHFSFVVNGLL</sequence>
<reference evidence="8 9" key="1">
    <citation type="journal article" date="2020" name="MBio">
        <title>Erratum for Teymournejad et al., 'Isolation and Molecular Analysis of a Novel Neorickettsia Species That Causes Potomac Horse Fever'.</title>
        <authorList>
            <person name="Teymournejad O."/>
            <person name="Lin M."/>
            <person name="Bekebrede H."/>
            <person name="Kamr A."/>
            <person name="Toribio R.E."/>
            <person name="Arroyo L.G."/>
            <person name="Baird J.D."/>
            <person name="Rikihisa Y."/>
        </authorList>
    </citation>
    <scope>NUCLEOTIDE SEQUENCE [LARGE SCALE GENOMIC DNA]</scope>
    <source>
        <strain evidence="8 9">Fin17</strain>
    </source>
</reference>
<dbReference type="PROSITE" id="PS50249">
    <property type="entry name" value="MPN"/>
    <property type="match status" value="1"/>
</dbReference>
<keyword evidence="1" id="KW-0645">Protease</keyword>
<accession>A0A6P1G9P6</accession>
<evidence type="ECO:0000313" key="8">
    <source>
        <dbReference type="EMBL" id="QHD65018.1"/>
    </source>
</evidence>
<feature type="domain" description="MPN" evidence="7">
    <location>
        <begin position="114"/>
        <end position="236"/>
    </location>
</feature>
<evidence type="ECO:0000256" key="6">
    <source>
        <dbReference type="RuleBase" id="RU003797"/>
    </source>
</evidence>
<dbReference type="RefSeq" id="WP_160095016.1">
    <property type="nucleotide sequence ID" value="NZ_CP047224.1"/>
</dbReference>
<dbReference type="Gene3D" id="3.40.140.10">
    <property type="entry name" value="Cytidine Deaminase, domain 2"/>
    <property type="match status" value="1"/>
</dbReference>
<dbReference type="GO" id="GO:0006508">
    <property type="term" value="P:proteolysis"/>
    <property type="evidence" value="ECO:0007669"/>
    <property type="project" value="UniProtKB-KW"/>
</dbReference>
<dbReference type="InterPro" id="IPR001405">
    <property type="entry name" value="UPF0758"/>
</dbReference>
<dbReference type="Pfam" id="PF04002">
    <property type="entry name" value="RadC"/>
    <property type="match status" value="1"/>
</dbReference>
<dbReference type="InterPro" id="IPR010994">
    <property type="entry name" value="RuvA_2-like"/>
</dbReference>
<proteinExistence type="inferred from homology"/>
<keyword evidence="3" id="KW-0378">Hydrolase</keyword>
<organism evidence="8 9">
    <name type="scientific">Neorickettsia findlayensis</name>
    <dbReference type="NCBI Taxonomy" id="2686014"/>
    <lineage>
        <taxon>Bacteria</taxon>
        <taxon>Pseudomonadati</taxon>
        <taxon>Pseudomonadota</taxon>
        <taxon>Alphaproteobacteria</taxon>
        <taxon>Rickettsiales</taxon>
        <taxon>Anaplasmataceae</taxon>
        <taxon>Neorickettsia</taxon>
    </lineage>
</organism>
<dbReference type="CDD" id="cd08071">
    <property type="entry name" value="MPN_DUF2466"/>
    <property type="match status" value="1"/>
</dbReference>
<keyword evidence="4" id="KW-0862">Zinc</keyword>
<name>A0A6P1G9P6_9RICK</name>
<evidence type="ECO:0000256" key="4">
    <source>
        <dbReference type="ARBA" id="ARBA00022833"/>
    </source>
</evidence>
<keyword evidence="5" id="KW-0482">Metalloprotease</keyword>
<evidence type="ECO:0000256" key="1">
    <source>
        <dbReference type="ARBA" id="ARBA00022670"/>
    </source>
</evidence>
<comment type="similarity">
    <text evidence="6">Belongs to the UPF0758 family.</text>
</comment>
<dbReference type="KEGG" id="nef:GP480_00885"/>
<dbReference type="PANTHER" id="PTHR30471:SF3">
    <property type="entry name" value="UPF0758 PROTEIN YEES-RELATED"/>
    <property type="match status" value="1"/>
</dbReference>
<dbReference type="PANTHER" id="PTHR30471">
    <property type="entry name" value="DNA REPAIR PROTEIN RADC"/>
    <property type="match status" value="1"/>
</dbReference>
<dbReference type="InterPro" id="IPR025657">
    <property type="entry name" value="RadC_JAB"/>
</dbReference>
<dbReference type="NCBIfam" id="NF000642">
    <property type="entry name" value="PRK00024.1"/>
    <property type="match status" value="1"/>
</dbReference>
<protein>
    <submittedName>
        <fullName evidence="8">DNA repair protein RadC</fullName>
    </submittedName>
</protein>
<keyword evidence="2" id="KW-0479">Metal-binding</keyword>
<dbReference type="InterPro" id="IPR037518">
    <property type="entry name" value="MPN"/>
</dbReference>
<gene>
    <name evidence="8" type="primary">radC</name>
    <name evidence="8" type="ORF">GP480_00885</name>
</gene>
<reference evidence="8 9" key="2">
    <citation type="journal article" date="2020" name="MBio">
        <title>Isolation and Molecular Analysis of a Novel Neorickettsia Species That Causes Potomac Horse Fever.</title>
        <authorList>
            <person name="Teymournejad O."/>
            <person name="Lin M."/>
            <person name="Bekebrede H."/>
            <person name="Kamr A."/>
            <person name="Toribio R.E."/>
            <person name="Arroyo L.G."/>
            <person name="Baird J.D."/>
            <person name="Rikihisa Y."/>
        </authorList>
    </citation>
    <scope>NUCLEOTIDE SEQUENCE [LARGE SCALE GENOMIC DNA]</scope>
    <source>
        <strain evidence="8 9">Fin17</strain>
    </source>
</reference>
<keyword evidence="9" id="KW-1185">Reference proteome</keyword>
<dbReference type="SUPFAM" id="SSF102712">
    <property type="entry name" value="JAB1/MPN domain"/>
    <property type="match status" value="1"/>
</dbReference>
<evidence type="ECO:0000256" key="5">
    <source>
        <dbReference type="ARBA" id="ARBA00023049"/>
    </source>
</evidence>
<evidence type="ECO:0000256" key="2">
    <source>
        <dbReference type="ARBA" id="ARBA00022723"/>
    </source>
</evidence>
<dbReference type="Gene3D" id="1.10.150.20">
    <property type="entry name" value="5' to 3' exonuclease, C-terminal subdomain"/>
    <property type="match status" value="1"/>
</dbReference>
<dbReference type="NCBIfam" id="TIGR00608">
    <property type="entry name" value="radc"/>
    <property type="match status" value="1"/>
</dbReference>
<dbReference type="SUPFAM" id="SSF47781">
    <property type="entry name" value="RuvA domain 2-like"/>
    <property type="match status" value="1"/>
</dbReference>
<dbReference type="Proteomes" id="UP000464912">
    <property type="component" value="Chromosome"/>
</dbReference>
<dbReference type="GO" id="GO:0008237">
    <property type="term" value="F:metallopeptidase activity"/>
    <property type="evidence" value="ECO:0007669"/>
    <property type="project" value="UniProtKB-KW"/>
</dbReference>
<evidence type="ECO:0000256" key="3">
    <source>
        <dbReference type="ARBA" id="ARBA00022801"/>
    </source>
</evidence>
<evidence type="ECO:0000313" key="9">
    <source>
        <dbReference type="Proteomes" id="UP000464912"/>
    </source>
</evidence>
<dbReference type="GO" id="GO:0046872">
    <property type="term" value="F:metal ion binding"/>
    <property type="evidence" value="ECO:0007669"/>
    <property type="project" value="UniProtKB-KW"/>
</dbReference>